<sequence length="344" mass="37684">MNKLYNVKNKSLYLVMLIIFLSFVFFWSLGLGDVHISAKKITEIFGNQIFGTNYHISFTDRYVLLNIRLPRILNAMLVGASLSLCGAIFQAVLLNPLADSYTLGAASGAAFGATLAFVLNIFYLSVFSISLFAFFGAILSLAIVLYVAGFKSNLSSINLIISGIIVATIFSSAIALLDYMASKDVSYIIFWLMGSFDASNWQNIRILAVTLGVVLFFAFFWADELDIISLNELSAQSLGVNVIKIRFTALILATLLTAVCVSSSGIIGFIGLIVPHIVRFMIGPKNRWLTIYSVLLGALLLLIADTFSRIFSFQVPIGVLTGLIGGPFFLYIYKIKVKKFVSTG</sequence>
<evidence type="ECO:0000256" key="1">
    <source>
        <dbReference type="ARBA" id="ARBA00004651"/>
    </source>
</evidence>
<comment type="caution">
    <text evidence="9">The sequence shown here is derived from an EMBL/GenBank/DDBJ whole genome shotgun (WGS) entry which is preliminary data.</text>
</comment>
<feature type="transmembrane region" description="Helical" evidence="8">
    <location>
        <begin position="72"/>
        <end position="93"/>
    </location>
</feature>
<dbReference type="Gene3D" id="1.10.3470.10">
    <property type="entry name" value="ABC transporter involved in vitamin B12 uptake, BtuC"/>
    <property type="match status" value="1"/>
</dbReference>
<dbReference type="InterPro" id="IPR000522">
    <property type="entry name" value="ABC_transptr_permease_BtuC"/>
</dbReference>
<feature type="transmembrane region" description="Helical" evidence="8">
    <location>
        <begin position="131"/>
        <end position="150"/>
    </location>
</feature>
<protein>
    <submittedName>
        <fullName evidence="9">Iron ABC transporter permease</fullName>
    </submittedName>
</protein>
<dbReference type="PANTHER" id="PTHR30472:SF25">
    <property type="entry name" value="ABC TRANSPORTER PERMEASE PROTEIN MJ0876-RELATED"/>
    <property type="match status" value="1"/>
</dbReference>
<dbReference type="FunFam" id="1.10.3470.10:FF:000001">
    <property type="entry name" value="Vitamin B12 ABC transporter permease BtuC"/>
    <property type="match status" value="1"/>
</dbReference>
<evidence type="ECO:0000256" key="2">
    <source>
        <dbReference type="ARBA" id="ARBA00007935"/>
    </source>
</evidence>
<organism evidence="9">
    <name type="scientific">Desulfurella acetivorans</name>
    <dbReference type="NCBI Taxonomy" id="33002"/>
    <lineage>
        <taxon>Bacteria</taxon>
        <taxon>Pseudomonadati</taxon>
        <taxon>Campylobacterota</taxon>
        <taxon>Desulfurellia</taxon>
        <taxon>Desulfurellales</taxon>
        <taxon>Desulfurellaceae</taxon>
        <taxon>Desulfurella</taxon>
    </lineage>
</organism>
<name>A0A832AS80_DESAE</name>
<reference evidence="9" key="1">
    <citation type="journal article" date="2020" name="mSystems">
        <title>Genome- and Community-Level Interaction Insights into Carbon Utilization and Element Cycling Functions of Hydrothermarchaeota in Hydrothermal Sediment.</title>
        <authorList>
            <person name="Zhou Z."/>
            <person name="Liu Y."/>
            <person name="Xu W."/>
            <person name="Pan J."/>
            <person name="Luo Z.H."/>
            <person name="Li M."/>
        </authorList>
    </citation>
    <scope>NUCLEOTIDE SEQUENCE [LARGE SCALE GENOMIC DNA]</scope>
    <source>
        <strain evidence="9">SpSt-972</strain>
    </source>
</reference>
<dbReference type="GO" id="GO:0022857">
    <property type="term" value="F:transmembrane transporter activity"/>
    <property type="evidence" value="ECO:0007669"/>
    <property type="project" value="InterPro"/>
</dbReference>
<feature type="transmembrane region" description="Helical" evidence="8">
    <location>
        <begin position="247"/>
        <end position="274"/>
    </location>
</feature>
<evidence type="ECO:0000256" key="6">
    <source>
        <dbReference type="ARBA" id="ARBA00022989"/>
    </source>
</evidence>
<evidence type="ECO:0000256" key="3">
    <source>
        <dbReference type="ARBA" id="ARBA00022448"/>
    </source>
</evidence>
<comment type="subcellular location">
    <subcellularLocation>
        <location evidence="1">Cell membrane</location>
        <topology evidence="1">Multi-pass membrane protein</topology>
    </subcellularLocation>
</comment>
<feature type="transmembrane region" description="Helical" evidence="8">
    <location>
        <begin position="286"/>
        <end position="304"/>
    </location>
</feature>
<dbReference type="Pfam" id="PF01032">
    <property type="entry name" value="FecCD"/>
    <property type="match status" value="1"/>
</dbReference>
<keyword evidence="5 8" id="KW-0812">Transmembrane</keyword>
<evidence type="ECO:0000256" key="4">
    <source>
        <dbReference type="ARBA" id="ARBA00022475"/>
    </source>
</evidence>
<feature type="transmembrane region" description="Helical" evidence="8">
    <location>
        <begin position="310"/>
        <end position="333"/>
    </location>
</feature>
<feature type="transmembrane region" description="Helical" evidence="8">
    <location>
        <begin position="202"/>
        <end position="222"/>
    </location>
</feature>
<keyword evidence="7 8" id="KW-0472">Membrane</keyword>
<feature type="transmembrane region" description="Helical" evidence="8">
    <location>
        <begin position="156"/>
        <end position="181"/>
    </location>
</feature>
<dbReference type="AlphaFoldDB" id="A0A832AS80"/>
<comment type="similarity">
    <text evidence="2">Belongs to the binding-protein-dependent transport system permease family. FecCD subfamily.</text>
</comment>
<dbReference type="EMBL" id="DTPL01000058">
    <property type="protein sequence ID" value="HGA37369.1"/>
    <property type="molecule type" value="Genomic_DNA"/>
</dbReference>
<evidence type="ECO:0000313" key="9">
    <source>
        <dbReference type="EMBL" id="HGA37369.1"/>
    </source>
</evidence>
<keyword evidence="4" id="KW-1003">Cell membrane</keyword>
<keyword evidence="3" id="KW-0813">Transport</keyword>
<evidence type="ECO:0000256" key="5">
    <source>
        <dbReference type="ARBA" id="ARBA00022692"/>
    </source>
</evidence>
<evidence type="ECO:0000256" key="8">
    <source>
        <dbReference type="SAM" id="Phobius"/>
    </source>
</evidence>
<evidence type="ECO:0000256" key="7">
    <source>
        <dbReference type="ARBA" id="ARBA00023136"/>
    </source>
</evidence>
<feature type="transmembrane region" description="Helical" evidence="8">
    <location>
        <begin position="12"/>
        <end position="31"/>
    </location>
</feature>
<feature type="transmembrane region" description="Helical" evidence="8">
    <location>
        <begin position="105"/>
        <end position="124"/>
    </location>
</feature>
<accession>A0A832AS80</accession>
<dbReference type="SUPFAM" id="SSF81345">
    <property type="entry name" value="ABC transporter involved in vitamin B12 uptake, BtuC"/>
    <property type="match status" value="1"/>
</dbReference>
<keyword evidence="6 8" id="KW-1133">Transmembrane helix</keyword>
<dbReference type="PANTHER" id="PTHR30472">
    <property type="entry name" value="FERRIC ENTEROBACTIN TRANSPORT SYSTEM PERMEASE PROTEIN"/>
    <property type="match status" value="1"/>
</dbReference>
<dbReference type="InterPro" id="IPR037294">
    <property type="entry name" value="ABC_BtuC-like"/>
</dbReference>
<proteinExistence type="inferred from homology"/>
<dbReference type="CDD" id="cd06550">
    <property type="entry name" value="TM_ABC_iron-siderophores_like"/>
    <property type="match status" value="1"/>
</dbReference>
<dbReference type="GO" id="GO:0005886">
    <property type="term" value="C:plasma membrane"/>
    <property type="evidence" value="ECO:0007669"/>
    <property type="project" value="UniProtKB-SubCell"/>
</dbReference>
<gene>
    <name evidence="9" type="ORF">ENX80_00930</name>
</gene>